<dbReference type="GO" id="GO:0046872">
    <property type="term" value="F:metal ion binding"/>
    <property type="evidence" value="ECO:0007669"/>
    <property type="project" value="UniProtKB-KW"/>
</dbReference>
<name>A0A2Y8ZVC6_9MICO</name>
<dbReference type="OrthoDB" id="9805307at2"/>
<dbReference type="AlphaFoldDB" id="A0A2Y8ZVC6"/>
<dbReference type="InterPro" id="IPR011234">
    <property type="entry name" value="Fumarylacetoacetase-like_C"/>
</dbReference>
<sequence length="279" mass="29812">MKIVRFRRGDDVGVAVRDGSGGIHPTGYRDLRELLAAADPLGILRRSLEGPAVMADRLLAPLADRCQIVSTGGNYQSHLAEVGLAPQEPVFFPKLWSAVLDPDSVLEPPRPESELDYEVELAVVIGRTMHRVSAAEALDYVFGYTVVNDVSAREVMRREPLQIMLCKSADGFLPVSEEIVTADEIDLDTTVVTCDVNGQRRQEAGVAEMITSVPRLLAFLSQYVTLTPGDVVTTGTPGGSLVGRPGLGYLTPGDVVTVAATGIRPATTTIGSGLWQVSA</sequence>
<dbReference type="Proteomes" id="UP000250028">
    <property type="component" value="Unassembled WGS sequence"/>
</dbReference>
<dbReference type="EMBL" id="UESZ01000001">
    <property type="protein sequence ID" value="SSA33837.1"/>
    <property type="molecule type" value="Genomic_DNA"/>
</dbReference>
<protein>
    <submittedName>
        <fullName evidence="3">2-keto-4-pentenoate hydratase/2-oxohepta-3-ene-1,7-dioic acid hydratase (Catechol pathway)</fullName>
    </submittedName>
</protein>
<dbReference type="RefSeq" id="WP_109684478.1">
    <property type="nucleotide sequence ID" value="NZ_QGDN01000001.1"/>
</dbReference>
<reference evidence="4" key="1">
    <citation type="submission" date="2016-10" db="EMBL/GenBank/DDBJ databases">
        <authorList>
            <person name="Varghese N."/>
            <person name="Submissions S."/>
        </authorList>
    </citation>
    <scope>NUCLEOTIDE SEQUENCE [LARGE SCALE GENOMIC DNA]</scope>
    <source>
        <strain evidence="4">DSM 22951</strain>
    </source>
</reference>
<dbReference type="PANTHER" id="PTHR11820">
    <property type="entry name" value="ACYLPYRUVASE"/>
    <property type="match status" value="1"/>
</dbReference>
<dbReference type="SUPFAM" id="SSF56529">
    <property type="entry name" value="FAH"/>
    <property type="match status" value="1"/>
</dbReference>
<evidence type="ECO:0000256" key="1">
    <source>
        <dbReference type="ARBA" id="ARBA00022723"/>
    </source>
</evidence>
<evidence type="ECO:0000313" key="4">
    <source>
        <dbReference type="Proteomes" id="UP000250028"/>
    </source>
</evidence>
<proteinExistence type="predicted"/>
<organism evidence="3 4">
    <name type="scientific">Branchiibius hedensis</name>
    <dbReference type="NCBI Taxonomy" id="672460"/>
    <lineage>
        <taxon>Bacteria</taxon>
        <taxon>Bacillati</taxon>
        <taxon>Actinomycetota</taxon>
        <taxon>Actinomycetes</taxon>
        <taxon>Micrococcales</taxon>
        <taxon>Dermacoccaceae</taxon>
        <taxon>Branchiibius</taxon>
    </lineage>
</organism>
<gene>
    <name evidence="3" type="ORF">SAMN04489750_1134</name>
</gene>
<keyword evidence="1" id="KW-0479">Metal-binding</keyword>
<evidence type="ECO:0000313" key="3">
    <source>
        <dbReference type="EMBL" id="SSA33837.1"/>
    </source>
</evidence>
<accession>A0A2Y8ZVC6</accession>
<dbReference type="Gene3D" id="3.90.850.10">
    <property type="entry name" value="Fumarylacetoacetase-like, C-terminal domain"/>
    <property type="match status" value="1"/>
</dbReference>
<dbReference type="Pfam" id="PF01557">
    <property type="entry name" value="FAA_hydrolase"/>
    <property type="match status" value="1"/>
</dbReference>
<feature type="domain" description="Fumarylacetoacetase-like C-terminal" evidence="2">
    <location>
        <begin position="68"/>
        <end position="270"/>
    </location>
</feature>
<evidence type="ECO:0000259" key="2">
    <source>
        <dbReference type="Pfam" id="PF01557"/>
    </source>
</evidence>
<dbReference type="GO" id="GO:0003824">
    <property type="term" value="F:catalytic activity"/>
    <property type="evidence" value="ECO:0007669"/>
    <property type="project" value="InterPro"/>
</dbReference>
<keyword evidence="4" id="KW-1185">Reference proteome</keyword>
<dbReference type="InterPro" id="IPR036663">
    <property type="entry name" value="Fumarylacetoacetase_C_sf"/>
</dbReference>